<dbReference type="Gene3D" id="3.30.2310.20">
    <property type="entry name" value="RelE-like"/>
    <property type="match status" value="1"/>
</dbReference>
<dbReference type="InterPro" id="IPR035093">
    <property type="entry name" value="RelE/ParE_toxin_dom_sf"/>
</dbReference>
<dbReference type="InterPro" id="IPR052747">
    <property type="entry name" value="TA_system_RelE_toxin"/>
</dbReference>
<comment type="caution">
    <text evidence="2">The sequence shown here is derived from an EMBL/GenBank/DDBJ whole genome shotgun (WGS) entry which is preliminary data.</text>
</comment>
<dbReference type="SUPFAM" id="SSF143011">
    <property type="entry name" value="RelE-like"/>
    <property type="match status" value="1"/>
</dbReference>
<dbReference type="PANTHER" id="PTHR38813">
    <property type="match status" value="1"/>
</dbReference>
<dbReference type="AlphaFoldDB" id="A0A848DBD0"/>
<dbReference type="InterPro" id="IPR007712">
    <property type="entry name" value="RelE/ParE_toxin"/>
</dbReference>
<reference evidence="2" key="1">
    <citation type="journal article" date="2020" name="MBio">
        <title>'Candidatus Ethanoperedens,' a Thermophilic Genus of Archaea Mediating the Anaerobic Oxidation of Ethane.</title>
        <authorList>
            <person name="Hahn C.J."/>
            <person name="Laso-Perez R."/>
            <person name="Vulcano F."/>
            <person name="Vaziourakis K.M."/>
            <person name="Stokke R."/>
            <person name="Steen I.H."/>
            <person name="Teske A."/>
            <person name="Boetius A."/>
            <person name="Liebeke M."/>
            <person name="Amann R."/>
            <person name="Knittel K."/>
            <person name="Wegener G."/>
        </authorList>
    </citation>
    <scope>NUCLEOTIDE SEQUENCE</scope>
    <source>
        <strain evidence="2">GoM-Arc1-LC-WB58</strain>
    </source>
</reference>
<dbReference type="Proteomes" id="UP000606580">
    <property type="component" value="Unassembled WGS sequence"/>
</dbReference>
<evidence type="ECO:0000313" key="2">
    <source>
        <dbReference type="EMBL" id="NMG83185.1"/>
    </source>
</evidence>
<organism evidence="2 3">
    <name type="scientific">Candidatus Ethanoperedens thermophilum</name>
    <dbReference type="NCBI Taxonomy" id="2766897"/>
    <lineage>
        <taxon>Archaea</taxon>
        <taxon>Methanobacteriati</taxon>
        <taxon>Methanobacteriota</taxon>
        <taxon>Stenosarchaea group</taxon>
        <taxon>Methanomicrobia</taxon>
        <taxon>Methanosarcinales</taxon>
        <taxon>Methanosarcinales incertae sedis</taxon>
        <taxon>GOM Arc I cluster</taxon>
        <taxon>Candidatus Ethanoperedens</taxon>
    </lineage>
</organism>
<evidence type="ECO:0000313" key="3">
    <source>
        <dbReference type="Proteomes" id="UP000606580"/>
    </source>
</evidence>
<evidence type="ECO:0000256" key="1">
    <source>
        <dbReference type="ARBA" id="ARBA00022649"/>
    </source>
</evidence>
<proteinExistence type="predicted"/>
<dbReference type="Pfam" id="PF05016">
    <property type="entry name" value="ParE_toxin"/>
    <property type="match status" value="1"/>
</dbReference>
<keyword evidence="1" id="KW-1277">Toxin-antitoxin system</keyword>
<protein>
    <submittedName>
        <fullName evidence="2">Type II toxin-antitoxin system RelE/ParE family toxin</fullName>
    </submittedName>
</protein>
<dbReference type="EMBL" id="WNEG01000060">
    <property type="protein sequence ID" value="NMG83185.1"/>
    <property type="molecule type" value="Genomic_DNA"/>
</dbReference>
<name>A0A848DBD0_9EURY</name>
<dbReference type="PANTHER" id="PTHR38813:SF1">
    <property type="entry name" value="TOXIN RELE1-RELATED"/>
    <property type="match status" value="1"/>
</dbReference>
<accession>A0A848DBD0</accession>
<gene>
    <name evidence="2" type="ORF">GIS02_03135</name>
</gene>
<sequence>MMFDVRYSGRSRNCTTSLYRNSISDAGERGAFILSYTSRKFLKKADKILARRLVEKVEKLREDPIIHDTKRVGGSKGLFRIRVGDWRILYEVDYRNNLIGVVKIDKRRTVYD</sequence>